<dbReference type="NCBIfam" id="TIGR01549">
    <property type="entry name" value="HAD-SF-IA-v1"/>
    <property type="match status" value="1"/>
</dbReference>
<evidence type="ECO:0000256" key="2">
    <source>
        <dbReference type="ARBA" id="ARBA00022801"/>
    </source>
</evidence>
<dbReference type="InterPro" id="IPR023214">
    <property type="entry name" value="HAD_sf"/>
</dbReference>
<keyword evidence="3" id="KW-0460">Magnesium</keyword>
<dbReference type="SFLD" id="SFLDG01129">
    <property type="entry name" value="C1.5:_HAD__Beta-PGM__Phosphata"/>
    <property type="match status" value="1"/>
</dbReference>
<organism evidence="4 5">
    <name type="scientific">Gracilibacillus salitolerans</name>
    <dbReference type="NCBI Taxonomy" id="2663022"/>
    <lineage>
        <taxon>Bacteria</taxon>
        <taxon>Bacillati</taxon>
        <taxon>Bacillota</taxon>
        <taxon>Bacilli</taxon>
        <taxon>Bacillales</taxon>
        <taxon>Bacillaceae</taxon>
        <taxon>Gracilibacillus</taxon>
    </lineage>
</organism>
<name>A0A5Q2TKM3_9BACI</name>
<dbReference type="EMBL" id="CP045915">
    <property type="protein sequence ID" value="QGH35499.1"/>
    <property type="molecule type" value="Genomic_DNA"/>
</dbReference>
<dbReference type="RefSeq" id="WP_153791855.1">
    <property type="nucleotide sequence ID" value="NZ_CP045915.1"/>
</dbReference>
<dbReference type="InterPro" id="IPR023198">
    <property type="entry name" value="PGP-like_dom2"/>
</dbReference>
<evidence type="ECO:0000313" key="4">
    <source>
        <dbReference type="EMBL" id="QGH35499.1"/>
    </source>
</evidence>
<dbReference type="InterPro" id="IPR041492">
    <property type="entry name" value="HAD_2"/>
</dbReference>
<dbReference type="Gene3D" id="3.40.50.1000">
    <property type="entry name" value="HAD superfamily/HAD-like"/>
    <property type="match status" value="1"/>
</dbReference>
<proteinExistence type="predicted"/>
<dbReference type="KEGG" id="grc:GI584_16210"/>
<dbReference type="PANTHER" id="PTHR46470:SF4">
    <property type="entry name" value="5-AMINO-6-(5-PHOSPHO-D-RIBITYLAMINO)URACIL PHOSPHATASE YIGB"/>
    <property type="match status" value="1"/>
</dbReference>
<dbReference type="PANTHER" id="PTHR46470">
    <property type="entry name" value="N-ACYLNEURAMINATE-9-PHOSPHATASE"/>
    <property type="match status" value="1"/>
</dbReference>
<dbReference type="InterPro" id="IPR006439">
    <property type="entry name" value="HAD-SF_hydro_IA"/>
</dbReference>
<dbReference type="SFLD" id="SFLDG01135">
    <property type="entry name" value="C1.5.6:_HAD__Beta-PGM__Phospha"/>
    <property type="match status" value="1"/>
</dbReference>
<protein>
    <submittedName>
        <fullName evidence="4">HAD-IA family hydrolase</fullName>
    </submittedName>
</protein>
<dbReference type="GO" id="GO:0044281">
    <property type="term" value="P:small molecule metabolic process"/>
    <property type="evidence" value="ECO:0007669"/>
    <property type="project" value="UniProtKB-ARBA"/>
</dbReference>
<keyword evidence="2 4" id="KW-0378">Hydrolase</keyword>
<reference evidence="4 5" key="1">
    <citation type="submission" date="2019-11" db="EMBL/GenBank/DDBJ databases">
        <title>Gracilibacillus salitolerans sp. nov., a moderate halophile isolated from a saline soil in northwest China.</title>
        <authorList>
            <person name="Gan L."/>
        </authorList>
    </citation>
    <scope>NUCLEOTIDE SEQUENCE [LARGE SCALE GENOMIC DNA]</scope>
    <source>
        <strain evidence="4 5">SCU50</strain>
    </source>
</reference>
<dbReference type="PRINTS" id="PR00413">
    <property type="entry name" value="HADHALOGNASE"/>
</dbReference>
<accession>A0A5Q2TKM3</accession>
<dbReference type="InterPro" id="IPR051400">
    <property type="entry name" value="HAD-like_hydrolase"/>
</dbReference>
<comment type="cofactor">
    <cofactor evidence="1">
        <name>Mg(2+)</name>
        <dbReference type="ChEBI" id="CHEBI:18420"/>
    </cofactor>
</comment>
<sequence>MIFFDIDATLLDHESAEKKGAIDFYKKYADELECSENELVDMWFELSKKYFEKFLSNELTFQEQRRFRIKDIFGYHLNDLQADNIFNNYLILYKRNWSVFEDVVPCLVALKQQGIRLGVISNGNYQQQFEKLESVGIDHYFEHIFTSSEIGVAKPNPSIFQKACMQAKAQLRKSIYVGDRLETDAIGSNKAGMVGVWLNRKKHKSNSGVKVIHSLLELTSIETER</sequence>
<evidence type="ECO:0000256" key="1">
    <source>
        <dbReference type="ARBA" id="ARBA00001946"/>
    </source>
</evidence>
<dbReference type="Proteomes" id="UP000339690">
    <property type="component" value="Chromosome"/>
</dbReference>
<evidence type="ECO:0000256" key="3">
    <source>
        <dbReference type="ARBA" id="ARBA00022842"/>
    </source>
</evidence>
<dbReference type="Gene3D" id="1.10.150.240">
    <property type="entry name" value="Putative phosphatase, domain 2"/>
    <property type="match status" value="1"/>
</dbReference>
<keyword evidence="5" id="KW-1185">Reference proteome</keyword>
<dbReference type="InterPro" id="IPR036412">
    <property type="entry name" value="HAD-like_sf"/>
</dbReference>
<dbReference type="Pfam" id="PF13419">
    <property type="entry name" value="HAD_2"/>
    <property type="match status" value="1"/>
</dbReference>
<dbReference type="AlphaFoldDB" id="A0A5Q2TKM3"/>
<dbReference type="SFLD" id="SFLDS00003">
    <property type="entry name" value="Haloacid_Dehalogenase"/>
    <property type="match status" value="1"/>
</dbReference>
<dbReference type="SUPFAM" id="SSF56784">
    <property type="entry name" value="HAD-like"/>
    <property type="match status" value="1"/>
</dbReference>
<evidence type="ECO:0000313" key="5">
    <source>
        <dbReference type="Proteomes" id="UP000339690"/>
    </source>
</evidence>
<gene>
    <name evidence="4" type="ORF">GI584_16210</name>
</gene>
<dbReference type="GO" id="GO:0016787">
    <property type="term" value="F:hydrolase activity"/>
    <property type="evidence" value="ECO:0007669"/>
    <property type="project" value="UniProtKB-KW"/>
</dbReference>